<dbReference type="Pfam" id="PF00392">
    <property type="entry name" value="GntR"/>
    <property type="match status" value="1"/>
</dbReference>
<accession>A0A3M2LKT1</accession>
<reference evidence="5 6" key="1">
    <citation type="submission" date="2018-10" db="EMBL/GenBank/DDBJ databases">
        <title>Isolation from soil.</title>
        <authorList>
            <person name="Hu J."/>
        </authorList>
    </citation>
    <scope>NUCLEOTIDE SEQUENCE [LARGE SCALE GENOMIC DNA]</scope>
    <source>
        <strain evidence="5 6">NEAU-Ht49</strain>
    </source>
</reference>
<evidence type="ECO:0000256" key="3">
    <source>
        <dbReference type="ARBA" id="ARBA00023163"/>
    </source>
</evidence>
<organism evidence="5 6">
    <name type="scientific">Actinomadura harenae</name>
    <dbReference type="NCBI Taxonomy" id="2483351"/>
    <lineage>
        <taxon>Bacteria</taxon>
        <taxon>Bacillati</taxon>
        <taxon>Actinomycetota</taxon>
        <taxon>Actinomycetes</taxon>
        <taxon>Streptosporangiales</taxon>
        <taxon>Thermomonosporaceae</taxon>
        <taxon>Actinomadura</taxon>
    </lineage>
</organism>
<keyword evidence="6" id="KW-1185">Reference proteome</keyword>
<dbReference type="Proteomes" id="UP000282674">
    <property type="component" value="Unassembled WGS sequence"/>
</dbReference>
<proteinExistence type="predicted"/>
<dbReference type="CDD" id="cd07377">
    <property type="entry name" value="WHTH_GntR"/>
    <property type="match status" value="1"/>
</dbReference>
<dbReference type="PRINTS" id="PR00035">
    <property type="entry name" value="HTHGNTR"/>
</dbReference>
<dbReference type="SUPFAM" id="SSF64288">
    <property type="entry name" value="Chorismate lyase-like"/>
    <property type="match status" value="1"/>
</dbReference>
<dbReference type="GO" id="GO:0003677">
    <property type="term" value="F:DNA binding"/>
    <property type="evidence" value="ECO:0007669"/>
    <property type="project" value="UniProtKB-KW"/>
</dbReference>
<feature type="domain" description="HTH gntR-type" evidence="4">
    <location>
        <begin position="26"/>
        <end position="94"/>
    </location>
</feature>
<dbReference type="SUPFAM" id="SSF46785">
    <property type="entry name" value="Winged helix' DNA-binding domain"/>
    <property type="match status" value="1"/>
</dbReference>
<keyword evidence="3" id="KW-0804">Transcription</keyword>
<evidence type="ECO:0000256" key="2">
    <source>
        <dbReference type="ARBA" id="ARBA00023125"/>
    </source>
</evidence>
<keyword evidence="1" id="KW-0805">Transcription regulation</keyword>
<dbReference type="GO" id="GO:0003700">
    <property type="term" value="F:DNA-binding transcription factor activity"/>
    <property type="evidence" value="ECO:0007669"/>
    <property type="project" value="InterPro"/>
</dbReference>
<comment type="caution">
    <text evidence="5">The sequence shown here is derived from an EMBL/GenBank/DDBJ whole genome shotgun (WGS) entry which is preliminary data.</text>
</comment>
<protein>
    <submittedName>
        <fullName evidence="5">GntR family transcriptional regulator</fullName>
    </submittedName>
</protein>
<dbReference type="PROSITE" id="PS50949">
    <property type="entry name" value="HTH_GNTR"/>
    <property type="match status" value="1"/>
</dbReference>
<dbReference type="InterPro" id="IPR036390">
    <property type="entry name" value="WH_DNA-bd_sf"/>
</dbReference>
<name>A0A3M2LKT1_9ACTN</name>
<dbReference type="AlphaFoldDB" id="A0A3M2LKT1"/>
<keyword evidence="2" id="KW-0238">DNA-binding</keyword>
<dbReference type="PANTHER" id="PTHR44846">
    <property type="entry name" value="MANNOSYL-D-GLYCERATE TRANSPORT/METABOLISM SYSTEM REPRESSOR MNGR-RELATED"/>
    <property type="match status" value="1"/>
</dbReference>
<gene>
    <name evidence="5" type="ORF">EBO15_34110</name>
</gene>
<dbReference type="PANTHER" id="PTHR44846:SF17">
    <property type="entry name" value="GNTR-FAMILY TRANSCRIPTIONAL REGULATOR"/>
    <property type="match status" value="1"/>
</dbReference>
<dbReference type="SMART" id="SM00866">
    <property type="entry name" value="UTRA"/>
    <property type="match status" value="1"/>
</dbReference>
<evidence type="ECO:0000256" key="1">
    <source>
        <dbReference type="ARBA" id="ARBA00023015"/>
    </source>
</evidence>
<dbReference type="GO" id="GO:0045892">
    <property type="term" value="P:negative regulation of DNA-templated transcription"/>
    <property type="evidence" value="ECO:0007669"/>
    <property type="project" value="TreeGrafter"/>
</dbReference>
<dbReference type="InterPro" id="IPR050679">
    <property type="entry name" value="Bact_HTH_transcr_reg"/>
</dbReference>
<dbReference type="EMBL" id="RFFG01000093">
    <property type="protein sequence ID" value="RMI38064.1"/>
    <property type="molecule type" value="Genomic_DNA"/>
</dbReference>
<dbReference type="InterPro" id="IPR000524">
    <property type="entry name" value="Tscrpt_reg_HTH_GntR"/>
</dbReference>
<dbReference type="InterPro" id="IPR036388">
    <property type="entry name" value="WH-like_DNA-bd_sf"/>
</dbReference>
<evidence type="ECO:0000259" key="4">
    <source>
        <dbReference type="PROSITE" id="PS50949"/>
    </source>
</evidence>
<dbReference type="Pfam" id="PF07702">
    <property type="entry name" value="UTRA"/>
    <property type="match status" value="1"/>
</dbReference>
<evidence type="ECO:0000313" key="5">
    <source>
        <dbReference type="EMBL" id="RMI38064.1"/>
    </source>
</evidence>
<dbReference type="Gene3D" id="1.10.10.10">
    <property type="entry name" value="Winged helix-like DNA-binding domain superfamily/Winged helix DNA-binding domain"/>
    <property type="match status" value="1"/>
</dbReference>
<evidence type="ECO:0000313" key="6">
    <source>
        <dbReference type="Proteomes" id="UP000282674"/>
    </source>
</evidence>
<dbReference type="InterPro" id="IPR028978">
    <property type="entry name" value="Chorismate_lyase_/UTRA_dom_sf"/>
</dbReference>
<dbReference type="InterPro" id="IPR011663">
    <property type="entry name" value="UTRA"/>
</dbReference>
<sequence>MTLGTLGLLVLSTSRRVQMSDDWRYLPKYQQIIETLRRRIAEGVYQVGDKLPSETELLKEFGTSRPTVVRALNNMQLGGEVERVHGRGSFVKAPRTPDDSNRSLPGLAVLDRHETAETVKMIEVGRRPVPAPVAELLGLAAGAPAFLRRYVGVFDQIPSELVSLWLPLDLAKAMGLQADGPLTVPVRELLTSAHDERLVRIDERLSARPATEQETDALELGAHEPILAVLGVLRDTTGRGVLAVDLALPGTLHELTDSFPL</sequence>
<dbReference type="Gene3D" id="3.40.1410.10">
    <property type="entry name" value="Chorismate lyase-like"/>
    <property type="match status" value="1"/>
</dbReference>
<dbReference type="SMART" id="SM00345">
    <property type="entry name" value="HTH_GNTR"/>
    <property type="match status" value="1"/>
</dbReference>